<accession>A0ABQ7FXH7</accession>
<evidence type="ECO:0000313" key="2">
    <source>
        <dbReference type="Proteomes" id="UP000815325"/>
    </source>
</evidence>
<dbReference type="EMBL" id="MU070608">
    <property type="protein sequence ID" value="KAF5827055.1"/>
    <property type="molecule type" value="Genomic_DNA"/>
</dbReference>
<name>A0ABQ7FXH7_DUNSA</name>
<gene>
    <name evidence="1" type="ORF">DUNSADRAFT_1430</name>
</gene>
<reference evidence="1" key="1">
    <citation type="submission" date="2017-08" db="EMBL/GenBank/DDBJ databases">
        <authorList>
            <person name="Polle J.E."/>
            <person name="Barry K."/>
            <person name="Cushman J."/>
            <person name="Schmutz J."/>
            <person name="Tran D."/>
            <person name="Hathwaick L.T."/>
            <person name="Yim W.C."/>
            <person name="Jenkins J."/>
            <person name="Mckie-Krisberg Z.M."/>
            <person name="Prochnik S."/>
            <person name="Lindquist E."/>
            <person name="Dockter R.B."/>
            <person name="Adam C."/>
            <person name="Molina H."/>
            <person name="Bunkerborg J."/>
            <person name="Jin E."/>
            <person name="Buchheim M."/>
            <person name="Magnuson J."/>
        </authorList>
    </citation>
    <scope>NUCLEOTIDE SEQUENCE</scope>
    <source>
        <strain evidence="1">CCAP 19/18</strain>
    </source>
</reference>
<comment type="caution">
    <text evidence="1">The sequence shown here is derived from an EMBL/GenBank/DDBJ whole genome shotgun (WGS) entry which is preliminary data.</text>
</comment>
<dbReference type="Proteomes" id="UP000815325">
    <property type="component" value="Unassembled WGS sequence"/>
</dbReference>
<proteinExistence type="predicted"/>
<organism evidence="1 2">
    <name type="scientific">Dunaliella salina</name>
    <name type="common">Green alga</name>
    <name type="synonym">Protococcus salinus</name>
    <dbReference type="NCBI Taxonomy" id="3046"/>
    <lineage>
        <taxon>Eukaryota</taxon>
        <taxon>Viridiplantae</taxon>
        <taxon>Chlorophyta</taxon>
        <taxon>core chlorophytes</taxon>
        <taxon>Chlorophyceae</taxon>
        <taxon>CS clade</taxon>
        <taxon>Chlamydomonadales</taxon>
        <taxon>Dunaliellaceae</taxon>
        <taxon>Dunaliella</taxon>
    </lineage>
</organism>
<keyword evidence="2" id="KW-1185">Reference proteome</keyword>
<protein>
    <submittedName>
        <fullName evidence="1">Uncharacterized protein</fullName>
    </submittedName>
</protein>
<evidence type="ECO:0000313" key="1">
    <source>
        <dbReference type="EMBL" id="KAF5827055.1"/>
    </source>
</evidence>
<sequence length="85" mass="9786">MSTEEVLATLRKAEEKAHKAPKGDVTTVKMLLRTAVGWNDDLLRRLDDFVLCTSLMHRRPLSSWNSYVTGRWAKQALIQCTRLRT</sequence>